<gene>
    <name evidence="5" type="primary">resA_2</name>
    <name evidence="5" type="ORF">NCTC13492_01943</name>
    <name evidence="4" type="ORF">SAMN05421542_3126</name>
</gene>
<dbReference type="CDD" id="cd02966">
    <property type="entry name" value="TlpA_like_family"/>
    <property type="match status" value="1"/>
</dbReference>
<keyword evidence="6" id="KW-1185">Reference proteome</keyword>
<organism evidence="5 7">
    <name type="scientific">Chryseobacterium jejuense</name>
    <dbReference type="NCBI Taxonomy" id="445960"/>
    <lineage>
        <taxon>Bacteria</taxon>
        <taxon>Pseudomonadati</taxon>
        <taxon>Bacteroidota</taxon>
        <taxon>Flavobacteriia</taxon>
        <taxon>Flavobacteriales</taxon>
        <taxon>Weeksellaceae</taxon>
        <taxon>Chryseobacterium group</taxon>
        <taxon>Chryseobacterium</taxon>
    </lineage>
</organism>
<sequence>MKKLITLVNTEWLKIKGLGLVYLALVMGLLIPVTGFLFQINNPSFFTSEDLPFSVFEDAITGNLKAFSMFLLLLYIVIAANRIAQTDHKNNGWQLMETQPISKFQLYFSKYLVVLALTFLCIAAYIGFTILFSLLDYYLHPSEVKLLTFDTVWTLKTFIRLCVAILGIAALQLCVSVAFPGFIWAFLIGILGLIANIFSLVQKITLPFCPYNSLYILSKASNIKSLNHFITYSEYLSIFWAIVFLIVGYFWYKGKGFKTAFLNPKKQIFYSSAFILITAGAYFILQKPKSYTSEGTGVLVQGKIETDLKIDSVKIFSKDFHKEIGSAAVKNGIFLWQTNQQLPFDQYSLEFGTKKIDFMMGNGDHFDFNIRYNAANIEYFLTTNRSAEQEYKNKEDGFGYELSYSIEQQKYNDNPTKFYELAQADWEKNIDRLSHYTDSENNALSDEYLGYRKQLLAIQYLNEINNYRKMTSWDDPKFAAPKAFLNELNARITNPTILLSKNDDYLQYKLDQMLTDKERLSNPDSILFVKLNTLPNTLNKDRLLTKHLVKSMELESDSISRNQLFDREFKLLNNTDYKKLAASKLEQLNMSQKGAQFPDLKFLDAQGKSHLLSQYRGKYVVIDLWATWCGPCKQIRPVFDTRSHQYRYYDNIQFISISLDESQSKWQNYLKTKPSKIPQFWLSDAVEFMSKYKIQSIPRFIIIDPVGKVFNLNSPFPDEDNFVEILDKLKKY</sequence>
<reference evidence="5 7" key="2">
    <citation type="submission" date="2018-06" db="EMBL/GenBank/DDBJ databases">
        <authorList>
            <consortium name="Pathogen Informatics"/>
            <person name="Doyle S."/>
        </authorList>
    </citation>
    <scope>NUCLEOTIDE SEQUENCE [LARGE SCALE GENOMIC DNA]</scope>
    <source>
        <strain evidence="5 7">NCTC13492</strain>
    </source>
</reference>
<dbReference type="Gene3D" id="3.40.30.10">
    <property type="entry name" value="Glutaredoxin"/>
    <property type="match status" value="1"/>
</dbReference>
<dbReference type="Proteomes" id="UP000199426">
    <property type="component" value="Unassembled WGS sequence"/>
</dbReference>
<evidence type="ECO:0000259" key="3">
    <source>
        <dbReference type="PROSITE" id="PS51352"/>
    </source>
</evidence>
<feature type="transmembrane region" description="Helical" evidence="2">
    <location>
        <begin position="158"/>
        <end position="175"/>
    </location>
</feature>
<dbReference type="SUPFAM" id="SSF52833">
    <property type="entry name" value="Thioredoxin-like"/>
    <property type="match status" value="1"/>
</dbReference>
<feature type="transmembrane region" description="Helical" evidence="2">
    <location>
        <begin position="182"/>
        <end position="201"/>
    </location>
</feature>
<dbReference type="STRING" id="445960.SAMN05421542_3126"/>
<dbReference type="CDD" id="cd21809">
    <property type="entry name" value="ABC-2_lan_permease-like"/>
    <property type="match status" value="1"/>
</dbReference>
<name>A0A2X2VPF8_CHRJE</name>
<dbReference type="InterPro" id="IPR036249">
    <property type="entry name" value="Thioredoxin-like_sf"/>
</dbReference>
<evidence type="ECO:0000313" key="4">
    <source>
        <dbReference type="EMBL" id="SDJ30465.1"/>
    </source>
</evidence>
<proteinExistence type="predicted"/>
<keyword evidence="2" id="KW-0812">Transmembrane</keyword>
<dbReference type="AlphaFoldDB" id="A0A2X2VPF8"/>
<dbReference type="OrthoDB" id="743079at2"/>
<reference evidence="4 6" key="1">
    <citation type="submission" date="2016-10" db="EMBL/GenBank/DDBJ databases">
        <authorList>
            <person name="Varghese N."/>
            <person name="Submissions S."/>
        </authorList>
    </citation>
    <scope>NUCLEOTIDE SEQUENCE [LARGE SCALE GENOMIC DNA]</scope>
    <source>
        <strain evidence="4 6">DSM 19299</strain>
    </source>
</reference>
<dbReference type="PROSITE" id="PS00194">
    <property type="entry name" value="THIOREDOXIN_1"/>
    <property type="match status" value="1"/>
</dbReference>
<dbReference type="InterPro" id="IPR050553">
    <property type="entry name" value="Thioredoxin_ResA/DsbE_sf"/>
</dbReference>
<protein>
    <submittedName>
        <fullName evidence="5">Thiol-disulfide oxidoreductase resA</fullName>
    </submittedName>
</protein>
<dbReference type="Proteomes" id="UP000251670">
    <property type="component" value="Unassembled WGS sequence"/>
</dbReference>
<accession>A0A2X2VPF8</accession>
<feature type="transmembrane region" description="Helical" evidence="2">
    <location>
        <begin position="111"/>
        <end position="138"/>
    </location>
</feature>
<dbReference type="InterPro" id="IPR013766">
    <property type="entry name" value="Thioredoxin_domain"/>
</dbReference>
<dbReference type="Pfam" id="PF13905">
    <property type="entry name" value="Thioredoxin_8"/>
    <property type="match status" value="1"/>
</dbReference>
<dbReference type="PROSITE" id="PS51352">
    <property type="entry name" value="THIOREDOXIN_2"/>
    <property type="match status" value="1"/>
</dbReference>
<evidence type="ECO:0000313" key="6">
    <source>
        <dbReference type="Proteomes" id="UP000199426"/>
    </source>
</evidence>
<dbReference type="PANTHER" id="PTHR42852">
    <property type="entry name" value="THIOL:DISULFIDE INTERCHANGE PROTEIN DSBE"/>
    <property type="match status" value="1"/>
</dbReference>
<dbReference type="PANTHER" id="PTHR42852:SF13">
    <property type="entry name" value="PROTEIN DIPZ"/>
    <property type="match status" value="1"/>
</dbReference>
<evidence type="ECO:0000313" key="5">
    <source>
        <dbReference type="EMBL" id="SQB28767.1"/>
    </source>
</evidence>
<feature type="transmembrane region" description="Helical" evidence="2">
    <location>
        <begin position="60"/>
        <end position="80"/>
    </location>
</feature>
<keyword evidence="2" id="KW-1133">Transmembrane helix</keyword>
<keyword evidence="2" id="KW-0472">Membrane</keyword>
<evidence type="ECO:0000313" key="7">
    <source>
        <dbReference type="Proteomes" id="UP000251670"/>
    </source>
</evidence>
<evidence type="ECO:0000256" key="1">
    <source>
        <dbReference type="ARBA" id="ARBA00023284"/>
    </source>
</evidence>
<dbReference type="InterPro" id="IPR017937">
    <property type="entry name" value="Thioredoxin_CS"/>
</dbReference>
<keyword evidence="1" id="KW-0676">Redox-active center</keyword>
<evidence type="ECO:0000256" key="2">
    <source>
        <dbReference type="SAM" id="Phobius"/>
    </source>
</evidence>
<feature type="transmembrane region" description="Helical" evidence="2">
    <location>
        <begin position="235"/>
        <end position="252"/>
    </location>
</feature>
<feature type="transmembrane region" description="Helical" evidence="2">
    <location>
        <begin position="20"/>
        <end position="40"/>
    </location>
</feature>
<dbReference type="Pfam" id="PF12730">
    <property type="entry name" value="ABC2_membrane_4"/>
    <property type="match status" value="1"/>
</dbReference>
<dbReference type="EMBL" id="FNEG01000005">
    <property type="protein sequence ID" value="SDJ30465.1"/>
    <property type="molecule type" value="Genomic_DNA"/>
</dbReference>
<dbReference type="RefSeq" id="WP_089737373.1">
    <property type="nucleotide sequence ID" value="NZ_FNEG01000005.1"/>
</dbReference>
<dbReference type="InterPro" id="IPR012336">
    <property type="entry name" value="Thioredoxin-like_fold"/>
</dbReference>
<feature type="domain" description="Thioredoxin" evidence="3">
    <location>
        <begin position="591"/>
        <end position="731"/>
    </location>
</feature>
<dbReference type="EMBL" id="UAWB01000002">
    <property type="protein sequence ID" value="SQB28767.1"/>
    <property type="molecule type" value="Genomic_DNA"/>
</dbReference>
<feature type="transmembrane region" description="Helical" evidence="2">
    <location>
        <begin position="268"/>
        <end position="285"/>
    </location>
</feature>